<evidence type="ECO:0000256" key="1">
    <source>
        <dbReference type="SAM" id="Phobius"/>
    </source>
</evidence>
<dbReference type="RefSeq" id="WP_189045115.1">
    <property type="nucleotide sequence ID" value="NZ_BMJQ01000004.1"/>
</dbReference>
<proteinExistence type="predicted"/>
<reference evidence="3" key="1">
    <citation type="journal article" date="2014" name="Int. J. Syst. Evol. Microbiol.">
        <title>Complete genome sequence of Corynebacterium casei LMG S-19264T (=DSM 44701T), isolated from a smear-ripened cheese.</title>
        <authorList>
            <consortium name="US DOE Joint Genome Institute (JGI-PGF)"/>
            <person name="Walter F."/>
            <person name="Albersmeier A."/>
            <person name="Kalinowski J."/>
            <person name="Ruckert C."/>
        </authorList>
    </citation>
    <scope>NUCLEOTIDE SEQUENCE</scope>
    <source>
        <strain evidence="3">CGMCC 1.15725</strain>
    </source>
</reference>
<evidence type="ECO:0000313" key="4">
    <source>
        <dbReference type="Proteomes" id="UP000646365"/>
    </source>
</evidence>
<sequence>MDRFEQLAIPTGDGDAVHMRLFRPSGAAKGAPRAGVLIVPAMGVTQTFYAAFAEWLAGQGFLVATFDYRGVGLSRRGGLRRLDVDILDWARLDCDAVTTALAERLGAAPLYWIGHSLGGQILPFVPGHERIAKMVTIASGSGYWRENALPLRRFAWWLWYVVAPVATALCGYFPGRRLRKVGDLPAGVMWQWRRWCLDPDYAAGAEGPGARRAYAALALPIVSLSFSDDEFMSARNTEALHACYAGAARRMKRLSPAEVGMKRIGHFGFFRRDCQDPLWRDHLLPELA</sequence>
<dbReference type="GO" id="GO:0016787">
    <property type="term" value="F:hydrolase activity"/>
    <property type="evidence" value="ECO:0007669"/>
    <property type="project" value="UniProtKB-KW"/>
</dbReference>
<dbReference type="InterPro" id="IPR022742">
    <property type="entry name" value="Hydrolase_4"/>
</dbReference>
<dbReference type="EMBL" id="BMJQ01000004">
    <property type="protein sequence ID" value="GGF14231.1"/>
    <property type="molecule type" value="Genomic_DNA"/>
</dbReference>
<gene>
    <name evidence="3" type="ORF">GCM10011611_19980</name>
</gene>
<dbReference type="InterPro" id="IPR029058">
    <property type="entry name" value="AB_hydrolase_fold"/>
</dbReference>
<organism evidence="3 4">
    <name type="scientific">Aliidongia dinghuensis</name>
    <dbReference type="NCBI Taxonomy" id="1867774"/>
    <lineage>
        <taxon>Bacteria</taxon>
        <taxon>Pseudomonadati</taxon>
        <taxon>Pseudomonadota</taxon>
        <taxon>Alphaproteobacteria</taxon>
        <taxon>Rhodospirillales</taxon>
        <taxon>Dongiaceae</taxon>
        <taxon>Aliidongia</taxon>
    </lineage>
</organism>
<feature type="transmembrane region" description="Helical" evidence="1">
    <location>
        <begin position="154"/>
        <end position="173"/>
    </location>
</feature>
<dbReference type="Proteomes" id="UP000646365">
    <property type="component" value="Unassembled WGS sequence"/>
</dbReference>
<keyword evidence="1" id="KW-0472">Membrane</keyword>
<reference evidence="3" key="2">
    <citation type="submission" date="2020-09" db="EMBL/GenBank/DDBJ databases">
        <authorList>
            <person name="Sun Q."/>
            <person name="Zhou Y."/>
        </authorList>
    </citation>
    <scope>NUCLEOTIDE SEQUENCE</scope>
    <source>
        <strain evidence="3">CGMCC 1.15725</strain>
    </source>
</reference>
<dbReference type="AlphaFoldDB" id="A0A8J2YSF4"/>
<dbReference type="PIRSF" id="PIRSF037442">
    <property type="entry name" value="UCP037442_abhydr"/>
    <property type="match status" value="1"/>
</dbReference>
<feature type="domain" description="Serine aminopeptidase S33" evidence="2">
    <location>
        <begin position="31"/>
        <end position="159"/>
    </location>
</feature>
<keyword evidence="1" id="KW-1133">Transmembrane helix</keyword>
<dbReference type="InterPro" id="IPR017208">
    <property type="entry name" value="UCP037442_abhydr"/>
</dbReference>
<keyword evidence="4" id="KW-1185">Reference proteome</keyword>
<name>A0A8J2YSF4_9PROT</name>
<keyword evidence="3" id="KW-0378">Hydrolase</keyword>
<protein>
    <submittedName>
        <fullName evidence="3">Alpha/beta hydrolase</fullName>
    </submittedName>
</protein>
<evidence type="ECO:0000259" key="2">
    <source>
        <dbReference type="Pfam" id="PF12146"/>
    </source>
</evidence>
<dbReference type="Gene3D" id="3.40.50.1820">
    <property type="entry name" value="alpha/beta hydrolase"/>
    <property type="match status" value="1"/>
</dbReference>
<evidence type="ECO:0000313" key="3">
    <source>
        <dbReference type="EMBL" id="GGF14231.1"/>
    </source>
</evidence>
<dbReference type="Pfam" id="PF12146">
    <property type="entry name" value="Hydrolase_4"/>
    <property type="match status" value="1"/>
</dbReference>
<keyword evidence="1" id="KW-0812">Transmembrane</keyword>
<dbReference type="SUPFAM" id="SSF53474">
    <property type="entry name" value="alpha/beta-Hydrolases"/>
    <property type="match status" value="1"/>
</dbReference>
<accession>A0A8J2YSF4</accession>
<comment type="caution">
    <text evidence="3">The sequence shown here is derived from an EMBL/GenBank/DDBJ whole genome shotgun (WGS) entry which is preliminary data.</text>
</comment>